<keyword evidence="4" id="KW-1185">Reference proteome</keyword>
<dbReference type="InterPro" id="IPR036365">
    <property type="entry name" value="PGBD-like_sf"/>
</dbReference>
<dbReference type="EMBL" id="FWXH01000002">
    <property type="protein sequence ID" value="SMC18616.1"/>
    <property type="molecule type" value="Genomic_DNA"/>
</dbReference>
<feature type="chain" id="PRO_5012596704" evidence="1">
    <location>
        <begin position="26"/>
        <end position="175"/>
    </location>
</feature>
<dbReference type="Gene3D" id="1.10.101.10">
    <property type="entry name" value="PGBD-like superfamily/PGBD"/>
    <property type="match status" value="1"/>
</dbReference>
<dbReference type="AlphaFoldDB" id="A0A1W1X3W1"/>
<keyword evidence="3" id="KW-0378">Hydrolase</keyword>
<evidence type="ECO:0000259" key="2">
    <source>
        <dbReference type="Pfam" id="PF01471"/>
    </source>
</evidence>
<dbReference type="InterPro" id="IPR036366">
    <property type="entry name" value="PGBDSf"/>
</dbReference>
<evidence type="ECO:0000256" key="1">
    <source>
        <dbReference type="SAM" id="SignalP"/>
    </source>
</evidence>
<name>A0A1W1X3W1_9CLOT</name>
<accession>A0A1W1X3W1</accession>
<evidence type="ECO:0000313" key="4">
    <source>
        <dbReference type="Proteomes" id="UP000192468"/>
    </source>
</evidence>
<dbReference type="OrthoDB" id="9811296at2"/>
<dbReference type="Pfam" id="PF01471">
    <property type="entry name" value="PG_binding_1"/>
    <property type="match status" value="1"/>
</dbReference>
<proteinExistence type="predicted"/>
<reference evidence="3 4" key="1">
    <citation type="submission" date="2017-04" db="EMBL/GenBank/DDBJ databases">
        <authorList>
            <person name="Afonso C.L."/>
            <person name="Miller P.J."/>
            <person name="Scott M.A."/>
            <person name="Spackman E."/>
            <person name="Goraichik I."/>
            <person name="Dimitrov K.M."/>
            <person name="Suarez D.L."/>
            <person name="Swayne D.E."/>
        </authorList>
    </citation>
    <scope>NUCLEOTIDE SEQUENCE [LARGE SCALE GENOMIC DNA]</scope>
    <source>
        <strain evidence="3 4">DSM 12555</strain>
    </source>
</reference>
<dbReference type="InterPro" id="IPR002477">
    <property type="entry name" value="Peptidoglycan-bd-like"/>
</dbReference>
<dbReference type="SUPFAM" id="SSF47090">
    <property type="entry name" value="PGBD-like"/>
    <property type="match status" value="1"/>
</dbReference>
<dbReference type="RefSeq" id="WP_084113799.1">
    <property type="nucleotide sequence ID" value="NZ_FWXH01000002.1"/>
</dbReference>
<gene>
    <name evidence="3" type="ORF">SAMN02745134_00616</name>
</gene>
<keyword evidence="1" id="KW-0732">Signal</keyword>
<evidence type="ECO:0000313" key="3">
    <source>
        <dbReference type="EMBL" id="SMC18616.1"/>
    </source>
</evidence>
<feature type="domain" description="Peptidoglycan binding-like" evidence="2">
    <location>
        <begin position="135"/>
        <end position="170"/>
    </location>
</feature>
<organism evidence="3 4">
    <name type="scientific">Clostridium acidisoli DSM 12555</name>
    <dbReference type="NCBI Taxonomy" id="1121291"/>
    <lineage>
        <taxon>Bacteria</taxon>
        <taxon>Bacillati</taxon>
        <taxon>Bacillota</taxon>
        <taxon>Clostridia</taxon>
        <taxon>Eubacteriales</taxon>
        <taxon>Clostridiaceae</taxon>
        <taxon>Clostridium</taxon>
    </lineage>
</organism>
<dbReference type="GO" id="GO:0016787">
    <property type="term" value="F:hydrolase activity"/>
    <property type="evidence" value="ECO:0007669"/>
    <property type="project" value="UniProtKB-KW"/>
</dbReference>
<sequence>MKNLKLKTLVLGIASTVLISSNAFGATNNNRNVQVNKPVAAVKTKAFVNKPASAIKAEAFVKSAKIIRPAFNYGPNGGPNIVTILNEGGVVQKDDVGYVVKEVQTALYYYFTRPGISQDEAMDALIFDVHSNNFIDGVDGVDTYTLVSIFQGDYGLKQDGVVGRDTWNCLGQWDK</sequence>
<dbReference type="Proteomes" id="UP000192468">
    <property type="component" value="Unassembled WGS sequence"/>
</dbReference>
<protein>
    <submittedName>
        <fullName evidence="3">Peptidoglycan-binding (PGRP) domain of peptidoglycan hydrolases-containing protein</fullName>
    </submittedName>
</protein>
<feature type="signal peptide" evidence="1">
    <location>
        <begin position="1"/>
        <end position="25"/>
    </location>
</feature>